<accession>A0A075B079</accession>
<dbReference type="Pfam" id="PF01412">
    <property type="entry name" value="ArfGap"/>
    <property type="match status" value="1"/>
</dbReference>
<dbReference type="OrthoDB" id="10266696at2759"/>
<dbReference type="PRINTS" id="PR00405">
    <property type="entry name" value="REVINTRACTNG"/>
</dbReference>
<evidence type="ECO:0000256" key="4">
    <source>
        <dbReference type="ARBA" id="ARBA00022833"/>
    </source>
</evidence>
<reference evidence="8 9" key="1">
    <citation type="journal article" date="2013" name="Curr. Biol.">
        <title>Shared signatures of parasitism and phylogenomics unite Cryptomycota and microsporidia.</title>
        <authorList>
            <person name="James T.Y."/>
            <person name="Pelin A."/>
            <person name="Bonen L."/>
            <person name="Ahrendt S."/>
            <person name="Sain D."/>
            <person name="Corradi N."/>
            <person name="Stajich J.E."/>
        </authorList>
    </citation>
    <scope>NUCLEOTIDE SEQUENCE [LARGE SCALE GENOMIC DNA]</scope>
    <source>
        <strain evidence="8 9">CSF55</strain>
    </source>
</reference>
<protein>
    <submittedName>
        <fullName evidence="8">Arf GTPase activating protein domain-containing protein</fullName>
    </submittedName>
</protein>
<dbReference type="FunFam" id="1.10.220.150:FF:000009">
    <property type="entry name" value="stromal membrane-associated protein 1 isoform X1"/>
    <property type="match status" value="1"/>
</dbReference>
<dbReference type="FunFam" id="2.30.29.30:FF:000252">
    <property type="entry name" value="ARF GTPase activator (Csx2)"/>
    <property type="match status" value="1"/>
</dbReference>
<feature type="domain" description="Arf-GAP" evidence="7">
    <location>
        <begin position="633"/>
        <end position="761"/>
    </location>
</feature>
<dbReference type="InterPro" id="IPR001164">
    <property type="entry name" value="ArfGAP_dom"/>
</dbReference>
<dbReference type="Proteomes" id="UP000030755">
    <property type="component" value="Unassembled WGS sequence"/>
</dbReference>
<dbReference type="EMBL" id="KE560757">
    <property type="protein sequence ID" value="EPZ35780.1"/>
    <property type="molecule type" value="Genomic_DNA"/>
</dbReference>
<dbReference type="Gene3D" id="2.30.29.30">
    <property type="entry name" value="Pleckstrin-homology domain (PH domain)/Phosphotyrosine-binding domain (PTB)"/>
    <property type="match status" value="1"/>
</dbReference>
<dbReference type="HOGENOM" id="CLU_365687_0_0_1"/>
<dbReference type="PANTHER" id="PTHR23180:SF160">
    <property type="entry name" value="ADP-RIBOSYLATION FACTOR GTPASE-ACTIVATING PROTEIN EFFECTOR PROTEIN 1"/>
    <property type="match status" value="1"/>
</dbReference>
<keyword evidence="2" id="KW-0479">Metal-binding</keyword>
<dbReference type="InterPro" id="IPR027267">
    <property type="entry name" value="AH/BAR_dom_sf"/>
</dbReference>
<keyword evidence="9" id="KW-1185">Reference proteome</keyword>
<dbReference type="InterPro" id="IPR038508">
    <property type="entry name" value="ArfGAP_dom_sf"/>
</dbReference>
<dbReference type="AlphaFoldDB" id="A0A075B079"/>
<dbReference type="Pfam" id="PF16746">
    <property type="entry name" value="BAR_3"/>
    <property type="match status" value="1"/>
</dbReference>
<dbReference type="Gene3D" id="1.20.1270.60">
    <property type="entry name" value="Arfaptin homology (AH) domain/BAR domain"/>
    <property type="match status" value="1"/>
</dbReference>
<dbReference type="Gene3D" id="1.10.220.150">
    <property type="entry name" value="Arf GTPase activating protein"/>
    <property type="match status" value="1"/>
</dbReference>
<keyword evidence="3 5" id="KW-0863">Zinc-finger</keyword>
<keyword evidence="1" id="KW-0343">GTPase activation</keyword>
<dbReference type="InterPro" id="IPR045258">
    <property type="entry name" value="ACAP1/2/3-like"/>
</dbReference>
<organism evidence="8 9">
    <name type="scientific">Rozella allomycis (strain CSF55)</name>
    <dbReference type="NCBI Taxonomy" id="988480"/>
    <lineage>
        <taxon>Eukaryota</taxon>
        <taxon>Fungi</taxon>
        <taxon>Fungi incertae sedis</taxon>
        <taxon>Cryptomycota</taxon>
        <taxon>Cryptomycota incertae sedis</taxon>
        <taxon>Rozella</taxon>
    </lineage>
</organism>
<dbReference type="GO" id="GO:0005737">
    <property type="term" value="C:cytoplasm"/>
    <property type="evidence" value="ECO:0007669"/>
    <property type="project" value="InterPro"/>
</dbReference>
<sequence>MNIASLFVLDSSERFSINLISVFNDQKHTLDVSPLSFRIVDCEAMPTISIYQNQFIEIPDNNLSIKVKFRKDKGIKKLMFVHTVSGDQLHDLLYTCHNRKIDLIDSDHTILLSDPNDFSKLDYSKVVSINNDESFEWNWMYSPLDRSNTNVCTFLHFNEETNEYEPLSTLKDAINLRDESDSELGASIDNLQLVDDITGHSRESFSKQNIEVAERKQAVEDAEFDDGPVFRATVQQMEKRTSALKQNMKRIIKSLQSMIDIGRQFDEAEIVFIDAIGQMSSLVEAHSYLLKYNQKYGEIRRNYFNQMQALLLDPLKRLYEADIKNADPKRKDYQQESDEYYSFLSKYLSMKSEDKKRSAYDQKYHNKKSSFDLKRFEYFSYMQDLHGRKEQEILYYISAFEEKKAQFHHRCSIIFKDLEQDLQTLTKHVDENTKNMVHQLKEREEKRKLLETRILTNGIASPLTPSHNIENVFDEEENKFKGFRDLEYHDHNEVTNQGRRKEGFLYIFRNGPPGTTGHWKKLWCVVSGGQLQEYTNWKENMRIHTSYDLRFSTVREARNTERRFCFELISPQFKRVFQATSQEEMLSWIHVISNAIESLLNGTSSQDNLAHLANSNHELNHLNIENLQITPLDNILQELRDIDQGNLICADCGAKNPDWASINLGILLCIECSGIHRSLGSHISKVRSFTLDTQSWTPSVIQYMKSMGNTRFNSIYEGTLPPCTKPSPADRRELKNRYILAKYIDLAFSSDKSLMAYASEDKV</sequence>
<dbReference type="CDD" id="cd08204">
    <property type="entry name" value="ArfGap"/>
    <property type="match status" value="1"/>
</dbReference>
<dbReference type="InterPro" id="IPR011993">
    <property type="entry name" value="PH-like_dom_sf"/>
</dbReference>
<dbReference type="STRING" id="988480.A0A075B079"/>
<gene>
    <name evidence="8" type="ORF">O9G_003263</name>
</gene>
<dbReference type="InterPro" id="IPR037278">
    <property type="entry name" value="ARFGAP/RecO"/>
</dbReference>
<dbReference type="PROSITE" id="PS50115">
    <property type="entry name" value="ARFGAP"/>
    <property type="match status" value="1"/>
</dbReference>
<evidence type="ECO:0000256" key="5">
    <source>
        <dbReference type="PROSITE-ProRule" id="PRU00288"/>
    </source>
</evidence>
<dbReference type="Pfam" id="PF00169">
    <property type="entry name" value="PH"/>
    <property type="match status" value="1"/>
</dbReference>
<dbReference type="PROSITE" id="PS50003">
    <property type="entry name" value="PH_DOMAIN"/>
    <property type="match status" value="1"/>
</dbReference>
<evidence type="ECO:0000256" key="3">
    <source>
        <dbReference type="ARBA" id="ARBA00022771"/>
    </source>
</evidence>
<dbReference type="SUPFAM" id="SSF103657">
    <property type="entry name" value="BAR/IMD domain-like"/>
    <property type="match status" value="1"/>
</dbReference>
<evidence type="ECO:0000259" key="6">
    <source>
        <dbReference type="PROSITE" id="PS50003"/>
    </source>
</evidence>
<dbReference type="GO" id="GO:0008270">
    <property type="term" value="F:zinc ion binding"/>
    <property type="evidence" value="ECO:0007669"/>
    <property type="project" value="UniProtKB-KW"/>
</dbReference>
<dbReference type="PANTHER" id="PTHR23180">
    <property type="entry name" value="CENTAURIN/ARF"/>
    <property type="match status" value="1"/>
</dbReference>
<dbReference type="SMART" id="SM00233">
    <property type="entry name" value="PH"/>
    <property type="match status" value="1"/>
</dbReference>
<name>A0A075B079_ROZAC</name>
<keyword evidence="4" id="KW-0862">Zinc</keyword>
<evidence type="ECO:0000313" key="8">
    <source>
        <dbReference type="EMBL" id="EPZ35780.1"/>
    </source>
</evidence>
<dbReference type="SMART" id="SM00105">
    <property type="entry name" value="ArfGap"/>
    <property type="match status" value="1"/>
</dbReference>
<dbReference type="GO" id="GO:0005096">
    <property type="term" value="F:GTPase activator activity"/>
    <property type="evidence" value="ECO:0007669"/>
    <property type="project" value="UniProtKB-KW"/>
</dbReference>
<feature type="domain" description="PH" evidence="6">
    <location>
        <begin position="498"/>
        <end position="597"/>
    </location>
</feature>
<dbReference type="SUPFAM" id="SSF50729">
    <property type="entry name" value="PH domain-like"/>
    <property type="match status" value="1"/>
</dbReference>
<dbReference type="InterPro" id="IPR001849">
    <property type="entry name" value="PH_domain"/>
</dbReference>
<evidence type="ECO:0000259" key="7">
    <source>
        <dbReference type="PROSITE" id="PS50115"/>
    </source>
</evidence>
<evidence type="ECO:0000256" key="2">
    <source>
        <dbReference type="ARBA" id="ARBA00022723"/>
    </source>
</evidence>
<dbReference type="OMA" id="QYCAHSK"/>
<proteinExistence type="predicted"/>
<evidence type="ECO:0000313" key="9">
    <source>
        <dbReference type="Proteomes" id="UP000030755"/>
    </source>
</evidence>
<dbReference type="InterPro" id="IPR004148">
    <property type="entry name" value="BAR_dom"/>
</dbReference>
<evidence type="ECO:0000256" key="1">
    <source>
        <dbReference type="ARBA" id="ARBA00022468"/>
    </source>
</evidence>
<dbReference type="SUPFAM" id="SSF57863">
    <property type="entry name" value="ArfGap/RecO-like zinc finger"/>
    <property type="match status" value="1"/>
</dbReference>